<reference evidence="7" key="1">
    <citation type="journal article" date="2014" name="Insect Biochem. Mol. Biol.">
        <title>An insight into the sialome of the frog biting fly, Corethrella appendiculata.</title>
        <authorList>
            <person name="Ribeiro J.M.C."/>
            <person name="Chagas A.C."/>
            <person name="Pham V.M."/>
            <person name="Lounibos L.P."/>
            <person name="Calvo E."/>
        </authorList>
    </citation>
    <scope>NUCLEOTIDE SEQUENCE</scope>
    <source>
        <tissue evidence="7">Salivary glands</tissue>
    </source>
</reference>
<dbReference type="InterPro" id="IPR017364">
    <property type="entry name" value="GEMIN2"/>
</dbReference>
<feature type="non-terminal residue" evidence="7">
    <location>
        <position position="1"/>
    </location>
</feature>
<dbReference type="Pfam" id="PF04938">
    <property type="entry name" value="SIP1"/>
    <property type="match status" value="1"/>
</dbReference>
<dbReference type="GO" id="GO:0032797">
    <property type="term" value="C:SMN complex"/>
    <property type="evidence" value="ECO:0007669"/>
    <property type="project" value="TreeGrafter"/>
</dbReference>
<accession>U5ESV9</accession>
<protein>
    <recommendedName>
        <fullName evidence="6">Gem-associated protein 2</fullName>
    </recommendedName>
</protein>
<comment type="subcellular location">
    <subcellularLocation>
        <location evidence="1">Cytoplasm</location>
    </subcellularLocation>
</comment>
<name>U5ESV9_9DIPT</name>
<keyword evidence="3" id="KW-0507">mRNA processing</keyword>
<proteinExistence type="evidence at transcript level"/>
<keyword evidence="2" id="KW-0963">Cytoplasm</keyword>
<organism evidence="7">
    <name type="scientific">Corethrella appendiculata</name>
    <dbReference type="NCBI Taxonomy" id="1370023"/>
    <lineage>
        <taxon>Eukaryota</taxon>
        <taxon>Metazoa</taxon>
        <taxon>Ecdysozoa</taxon>
        <taxon>Arthropoda</taxon>
        <taxon>Hexapoda</taxon>
        <taxon>Insecta</taxon>
        <taxon>Pterygota</taxon>
        <taxon>Neoptera</taxon>
        <taxon>Endopterygota</taxon>
        <taxon>Diptera</taxon>
        <taxon>Nematocera</taxon>
        <taxon>Culicoidea</taxon>
        <taxon>Chaoboridae</taxon>
        <taxon>Corethrella</taxon>
    </lineage>
</organism>
<evidence type="ECO:0000313" key="7">
    <source>
        <dbReference type="EMBL" id="JAB56821.1"/>
    </source>
</evidence>
<evidence type="ECO:0000256" key="6">
    <source>
        <dbReference type="ARBA" id="ARBA00047179"/>
    </source>
</evidence>
<dbReference type="AlphaFoldDB" id="U5ESV9"/>
<dbReference type="GO" id="GO:0000245">
    <property type="term" value="P:spliceosomal complex assembly"/>
    <property type="evidence" value="ECO:0007669"/>
    <property type="project" value="InterPro"/>
</dbReference>
<keyword evidence="4" id="KW-0508">mRNA splicing</keyword>
<dbReference type="PANTHER" id="PTHR12794">
    <property type="entry name" value="GEMIN2"/>
    <property type="match status" value="1"/>
</dbReference>
<dbReference type="EMBL" id="GANO01003050">
    <property type="protein sequence ID" value="JAB56821.1"/>
    <property type="molecule type" value="mRNA"/>
</dbReference>
<dbReference type="GO" id="GO:0005681">
    <property type="term" value="C:spliceosomal complex"/>
    <property type="evidence" value="ECO:0007669"/>
    <property type="project" value="InterPro"/>
</dbReference>
<dbReference type="PIRSF" id="PIRSF038038">
    <property type="entry name" value="SMN_Gemin2"/>
    <property type="match status" value="1"/>
</dbReference>
<dbReference type="PANTHER" id="PTHR12794:SF0">
    <property type="entry name" value="GEM-ASSOCIATED PROTEIN 2"/>
    <property type="match status" value="1"/>
</dbReference>
<comment type="similarity">
    <text evidence="5">Belongs to the gemin-2 family.</text>
</comment>
<evidence type="ECO:0000256" key="4">
    <source>
        <dbReference type="ARBA" id="ARBA00023187"/>
    </source>
</evidence>
<dbReference type="Gene3D" id="1.20.58.1070">
    <property type="match status" value="1"/>
</dbReference>
<sequence>LQKQALHVQYPDANFNPDFEPLTGEEYLQKVIFERNQCPKVVVYKGKRKKRNMGETSLIEKVEIKDEFIESSLVPTIEWQNIQNEKFINLRKIIQDYRDNENLQKVMITGESEFDISDKEASFAFCKTSAPYVKTLLNISQGNLETLFQYFHEWLKRSKGDCNIRKWLLQWIYAALACVFTPLDPNMHSTLREIVRLCKTIRYDLTQTDEDKALPLNLIICIISISFNQLDLGDNVLDVKE</sequence>
<evidence type="ECO:0000256" key="1">
    <source>
        <dbReference type="ARBA" id="ARBA00004496"/>
    </source>
</evidence>
<evidence type="ECO:0000256" key="2">
    <source>
        <dbReference type="ARBA" id="ARBA00022490"/>
    </source>
</evidence>
<dbReference type="InterPro" id="IPR035426">
    <property type="entry name" value="Gemin2/Brr1"/>
</dbReference>
<evidence type="ECO:0000256" key="5">
    <source>
        <dbReference type="ARBA" id="ARBA00025758"/>
    </source>
</evidence>
<dbReference type="GO" id="GO:0000387">
    <property type="term" value="P:spliceosomal snRNP assembly"/>
    <property type="evidence" value="ECO:0007669"/>
    <property type="project" value="InterPro"/>
</dbReference>
<evidence type="ECO:0000256" key="3">
    <source>
        <dbReference type="ARBA" id="ARBA00022664"/>
    </source>
</evidence>